<feature type="domain" description="Protein kinase" evidence="2">
    <location>
        <begin position="4"/>
        <end position="270"/>
    </location>
</feature>
<feature type="compositionally biased region" description="Low complexity" evidence="1">
    <location>
        <begin position="1232"/>
        <end position="1253"/>
    </location>
</feature>
<protein>
    <recommendedName>
        <fullName evidence="2">Protein kinase domain-containing protein</fullName>
    </recommendedName>
</protein>
<dbReference type="InterPro" id="IPR045906">
    <property type="entry name" value="ULK4"/>
</dbReference>
<dbReference type="GO" id="GO:0005524">
    <property type="term" value="F:ATP binding"/>
    <property type="evidence" value="ECO:0007669"/>
    <property type="project" value="InterPro"/>
</dbReference>
<accession>A0AA85KFH4</accession>
<proteinExistence type="predicted"/>
<dbReference type="WBParaSite" id="TREG1_99230.1">
    <property type="protein sequence ID" value="TREG1_99230.1"/>
    <property type="gene ID" value="TREG1_99230"/>
</dbReference>
<evidence type="ECO:0000256" key="1">
    <source>
        <dbReference type="SAM" id="MobiDB-lite"/>
    </source>
</evidence>
<feature type="region of interest" description="Disordered" evidence="1">
    <location>
        <begin position="344"/>
        <end position="447"/>
    </location>
</feature>
<dbReference type="Gene3D" id="1.10.510.10">
    <property type="entry name" value="Transferase(Phosphotransferase) domain 1"/>
    <property type="match status" value="1"/>
</dbReference>
<dbReference type="PANTHER" id="PTHR46240">
    <property type="entry name" value="SER/THR PROTEIN KINASE ULK4"/>
    <property type="match status" value="1"/>
</dbReference>
<feature type="compositionally biased region" description="Low complexity" evidence="1">
    <location>
        <begin position="552"/>
        <end position="564"/>
    </location>
</feature>
<feature type="compositionally biased region" description="Polar residues" evidence="1">
    <location>
        <begin position="420"/>
        <end position="443"/>
    </location>
</feature>
<reference evidence="4" key="2">
    <citation type="submission" date="2023-11" db="UniProtKB">
        <authorList>
            <consortium name="WormBaseParasite"/>
        </authorList>
    </citation>
    <scope>IDENTIFICATION</scope>
</reference>
<reference evidence="3" key="1">
    <citation type="submission" date="2022-06" db="EMBL/GenBank/DDBJ databases">
        <authorList>
            <person name="Berger JAMES D."/>
            <person name="Berger JAMES D."/>
        </authorList>
    </citation>
    <scope>NUCLEOTIDE SEQUENCE [LARGE SCALE GENOMIC DNA]</scope>
</reference>
<dbReference type="SUPFAM" id="SSF56112">
    <property type="entry name" value="Protein kinase-like (PK-like)"/>
    <property type="match status" value="1"/>
</dbReference>
<feature type="compositionally biased region" description="Low complexity" evidence="1">
    <location>
        <begin position="397"/>
        <end position="419"/>
    </location>
</feature>
<name>A0AA85KFH4_TRIRE</name>
<organism evidence="3 4">
    <name type="scientific">Trichobilharzia regenti</name>
    <name type="common">Nasal bird schistosome</name>
    <dbReference type="NCBI Taxonomy" id="157069"/>
    <lineage>
        <taxon>Eukaryota</taxon>
        <taxon>Metazoa</taxon>
        <taxon>Spiralia</taxon>
        <taxon>Lophotrochozoa</taxon>
        <taxon>Platyhelminthes</taxon>
        <taxon>Trematoda</taxon>
        <taxon>Digenea</taxon>
        <taxon>Strigeidida</taxon>
        <taxon>Schistosomatoidea</taxon>
        <taxon>Schistosomatidae</taxon>
        <taxon>Trichobilharzia</taxon>
    </lineage>
</organism>
<keyword evidence="3" id="KW-1185">Reference proteome</keyword>
<dbReference type="InterPro" id="IPR016024">
    <property type="entry name" value="ARM-type_fold"/>
</dbReference>
<dbReference type="InterPro" id="IPR000719">
    <property type="entry name" value="Prot_kinase_dom"/>
</dbReference>
<dbReference type="Proteomes" id="UP000050795">
    <property type="component" value="Unassembled WGS sequence"/>
</dbReference>
<dbReference type="Pfam" id="PF23606">
    <property type="entry name" value="HEAT_ULK4"/>
    <property type="match status" value="1"/>
</dbReference>
<dbReference type="SUPFAM" id="SSF48371">
    <property type="entry name" value="ARM repeat"/>
    <property type="match status" value="1"/>
</dbReference>
<dbReference type="GO" id="GO:0004672">
    <property type="term" value="F:protein kinase activity"/>
    <property type="evidence" value="ECO:0007669"/>
    <property type="project" value="InterPro"/>
</dbReference>
<dbReference type="PROSITE" id="PS50011">
    <property type="entry name" value="PROTEIN_KINASE_DOM"/>
    <property type="match status" value="1"/>
</dbReference>
<sequence length="2173" mass="238609">MENFVLYDEIEKNSEQVIYKARRKGTIKYLAVACAEKHRRPLISNHVRVSHELKHRNVLQFYEWYETSNHLWLVMELCTGGSLEQVIREDRLLSESVIRKFGTDIVRGLRYVHSRGVVFNRLLPSRFLLDGSGTVKLFDFSLAHAEDEVLEDLMTRFCEEDDYQNDCLRDLTVHSEYDSPETITQNSNTKMSDYWGLGCLFYNMFYGRPPFTSSSQEELDRRILQQEPDLSNSDVNSSPSPLFKSLLCALLTKSVSKRINESDLIKHPFWHQRISVTEPVNSTENTAVINKTSADTTRSDESKLSTYEKVESTNITCFQSKNSDDTPTLSHYNEKLVNTLEGNEKPQSFDSAISNSDASTSSVPPVSESEHTLHGITNAPLNDTSTNHDSRNHHHNYNSNNNDNHNTLSTNNNNTNGGNVQYSKSGEQQITNSNGHSIVNNTHNTDKLKMKKNQLYANDRMVQSEYNTATSTISQAQEEISRNIFNLTRTTATVNNDEKGYTFNLDSLELSTFKSLQLRSNLALIYPWGDDSTNFPREMKSISDLWTAFTTTTNNNNSNSTNNSDSDQKKGATDGSGILNSYFHSGWRPKPLSDYIRWARVMPPTKVDGLTRLYNPIALHTISAEELDQHICEVVSLFRTRSSETSENTSNRLSTIRSSPNRSAIKSYRTNLLGYLIWLMAASNSSRNKSRLSVSGAATDARSHLIGIQMAPDLLIELTKQLRSGAVLPSDVRTGLCRLCSLVSFRVASFLLQLNNNELDVDPLNLISPSTGTLFSNCLTVLIDIIRESSSRCSLRLRQAAVIALGEVLTCCTCLLAHSSQKSGQLTIDAQAIQWQTAVHHLIRIITSSSITSATLGSNSATNEPASILDAFDNTSIRTGEPVLGGRNSLTPEETSCTTTTNITTKITEIHVRLSAAKSLDAFVTAIHGCQLYDVNVSGSLNESISACLQSVTTGDIVSRLWSHGIMDSSTNRTGINPIQQELTLSCASTLAGIIRLNPSLFTSGLIDRVGSLAFIGLIEPPASGLACQQTDLIARLLSTATSGLLPPLIIKSSNTIIPKVKRAQSLTGKISRHPITGIVGAGTPAACRRLLSEHKFINAIFRHLESPHAMLRAKAFLLCSAILANSPQESLPIACNNRLPSLLERNLKATRTLNHRYNDAFDYSLTKSSNISSVSSGQTSESPSTVYLAACITHMADILVYDIIPTICHQILIAVGLITTRKTTGSTNPFTRQTSTSSSNRKTSRTSSSSTSNVYSRQASTNSISSGTSSGSSGQTSNLNGNPSSSQINSRALLAAFSCLPVILSGCGPIRLRLFHPQDLKLSSSEVNSKECCYSTNAGVNLATVSSSSSSSSSGVAPNGSSNDSKFCLLSFISRLLDHWTSADSVSVAAGLFSVHHSGSFEEEILSVVLTIIEDISQQSNLVEKRKQDLICLILPGLARLAVCSNTKPEVRSICVKIITNLASVFLGESDIAGSTASLVELERAYSVTSFGSEDHNSSSQLRKYERGSTGACERPLSADADVLLTGVTKMKKNDKTNSFSNLHHGIPSRMTTSHYTPGRPSSEHGNKPRGSLGNAFGGGGGGGGHTKVKNYRIDPNQNPDCIGSAIQPPSPDVLLALFDLVNKLLVPYGNSLLTCPEITAPTAFLRLFCLLLKCASHDCYFLKYSSSNNTLTTPTPNPPINNNNNNTSKNQEIYDSTKDFIQQLIIDETHMFIKNFSTYGLDISLVRLLASQLLSSSSSAFVSCQPLSSSTGSTRGGSVTSNLCLTLFELIPLLFRWSNLCKPDYLIIKLRLLELVTIACLEIGQILVPETNSNDEGNQSEIVNKKLYTPGKQSTINHRISNRYKSPSGIHATKSDSHQHSVRLLPAVSNVCAPMHAALGAMNALLGYVADLVRLALAARASNAPDAKKTAIAAEEILIAARPHPKLAGLLARLIGLWRPHRLPTIQPNVCEADLHDWKKLITTSIQEQNCEDQVCFQLCEASITALTNYASLYGGEYSRSALVPSSTDSLSLGLLRLAEEDQLLHQMKHHHVSKETLKNSSDSFNSKRSTHCRRRMRLLLRIIRRLVFSDPVCRARLGTPTNSTKFSANLFTTLRFLLIITQRSADASTSKLLREIIDLLSPTLRPNHERNAISTDRNHHNNRSTPRLDFTHIYKTSHCFVLKHNSDQTM</sequence>
<evidence type="ECO:0000259" key="2">
    <source>
        <dbReference type="PROSITE" id="PS50011"/>
    </source>
</evidence>
<dbReference type="Pfam" id="PF00069">
    <property type="entry name" value="Pkinase"/>
    <property type="match status" value="1"/>
</dbReference>
<feature type="region of interest" description="Disordered" evidence="1">
    <location>
        <begin position="552"/>
        <end position="572"/>
    </location>
</feature>
<feature type="compositionally biased region" description="Low complexity" evidence="1">
    <location>
        <begin position="350"/>
        <end position="367"/>
    </location>
</feature>
<evidence type="ECO:0000313" key="4">
    <source>
        <dbReference type="WBParaSite" id="TREG1_99230.1"/>
    </source>
</evidence>
<dbReference type="PANTHER" id="PTHR46240:SF1">
    <property type="entry name" value="SERINE_THREONINE-PROTEIN KINASE ULK4"/>
    <property type="match status" value="1"/>
</dbReference>
<feature type="compositionally biased region" description="Low complexity" evidence="1">
    <location>
        <begin position="1261"/>
        <end position="1283"/>
    </location>
</feature>
<feature type="region of interest" description="Disordered" evidence="1">
    <location>
        <begin position="1536"/>
        <end position="1583"/>
    </location>
</feature>
<feature type="region of interest" description="Disordered" evidence="1">
    <location>
        <begin position="1225"/>
        <end position="1285"/>
    </location>
</feature>
<dbReference type="InterPro" id="IPR011009">
    <property type="entry name" value="Kinase-like_dom_sf"/>
</dbReference>
<dbReference type="CDD" id="cd14010">
    <property type="entry name" value="STKc_ULK4"/>
    <property type="match status" value="1"/>
</dbReference>
<evidence type="ECO:0000313" key="3">
    <source>
        <dbReference type="Proteomes" id="UP000050795"/>
    </source>
</evidence>
<dbReference type="InterPro" id="IPR056981">
    <property type="entry name" value="HEAT_ULK4_RUNKEL"/>
</dbReference>